<name>A0AAU8AHY6_9RHOB</name>
<evidence type="ECO:0000259" key="1">
    <source>
        <dbReference type="PROSITE" id="PS51186"/>
    </source>
</evidence>
<sequence length="285" mass="30162">MIRRALPGEEAALDAFLADHAETSMFLRGNLAAAGLGDSTHRLATTCHVWPAAGPIRAVFGRTPQGYLMCQAPDAPPEVFGAYAEAIGESPVASVTGPPGQSAALIAALGFAGEDFRLNHVEPLYRLDLAALPACDDRVRIPSEEDVPLLAEWFFDYAADIGVAGRDDAARKTARDRAEHCAAGRSLRLLIEDGTPVAMSDVNAEVADIVQVGGVFVPQGLRNAARGRRVVQAQLLEARARGIRSAVLFANNPAAARAYEAIGFGHVGGYRVAVLHRPQPARARA</sequence>
<dbReference type="InterPro" id="IPR016181">
    <property type="entry name" value="Acyl_CoA_acyltransferase"/>
</dbReference>
<organism evidence="2">
    <name type="scientific">Alloyangia sp. H15</name>
    <dbReference type="NCBI Taxonomy" id="3029062"/>
    <lineage>
        <taxon>Bacteria</taxon>
        <taxon>Pseudomonadati</taxon>
        <taxon>Pseudomonadota</taxon>
        <taxon>Alphaproteobacteria</taxon>
        <taxon>Rhodobacterales</taxon>
        <taxon>Roseobacteraceae</taxon>
        <taxon>Alloyangia</taxon>
    </lineage>
</organism>
<dbReference type="InterPro" id="IPR000182">
    <property type="entry name" value="GNAT_dom"/>
</dbReference>
<accession>A0AAU8AHY6</accession>
<dbReference type="PROSITE" id="PS51186">
    <property type="entry name" value="GNAT"/>
    <property type="match status" value="1"/>
</dbReference>
<dbReference type="RefSeq" id="WP_353472969.1">
    <property type="nucleotide sequence ID" value="NZ_CP123384.1"/>
</dbReference>
<feature type="domain" description="N-acetyltransferase" evidence="1">
    <location>
        <begin position="137"/>
        <end position="285"/>
    </location>
</feature>
<dbReference type="EMBL" id="CP123384">
    <property type="protein sequence ID" value="XCC94146.1"/>
    <property type="molecule type" value="Genomic_DNA"/>
</dbReference>
<dbReference type="AlphaFoldDB" id="A0AAU8AHY6"/>
<protein>
    <recommendedName>
        <fullName evidence="1">N-acetyltransferase domain-containing protein</fullName>
    </recommendedName>
</protein>
<dbReference type="GO" id="GO:0016747">
    <property type="term" value="F:acyltransferase activity, transferring groups other than amino-acyl groups"/>
    <property type="evidence" value="ECO:0007669"/>
    <property type="project" value="InterPro"/>
</dbReference>
<reference evidence="2" key="1">
    <citation type="submission" date="2023-02" db="EMBL/GenBank/DDBJ databases">
        <title>Description and genomic characterization of Salipiger bruguierae sp. nov., isolated from the sediment of mangrove plant Bruguiera sexangula.</title>
        <authorList>
            <person name="Long M."/>
        </authorList>
    </citation>
    <scope>NUCLEOTIDE SEQUENCE</scope>
    <source>
        <strain evidence="2">H15</strain>
    </source>
</reference>
<gene>
    <name evidence="2" type="ORF">PVT71_02760</name>
</gene>
<proteinExistence type="predicted"/>
<evidence type="ECO:0000313" key="2">
    <source>
        <dbReference type="EMBL" id="XCC94146.1"/>
    </source>
</evidence>
<dbReference type="Gene3D" id="3.40.630.30">
    <property type="match status" value="1"/>
</dbReference>
<dbReference type="SUPFAM" id="SSF55729">
    <property type="entry name" value="Acyl-CoA N-acyltransferases (Nat)"/>
    <property type="match status" value="1"/>
</dbReference>